<dbReference type="AlphaFoldDB" id="A0AAD6UUQ8"/>
<proteinExistence type="predicted"/>
<gene>
    <name evidence="1" type="ORF">GGX14DRAFT_405830</name>
</gene>
<sequence length="268" mass="29084">MPPLPACGRLCAQTCREREYSCSLLAGAGMHAEAGRASATKALAVAAVTAPPCTQSESAVYHFFSSISLSLSATMSAVIARRPRGDGTMTGNDRPKSWVVSQARYALAHVPKQVYPTFSSPNIAINDFWTKVCGYIVVRSGVLSQASIAINAFWAKVWGHITSQGAKKVAPVIVATSWHSLRPRSILVTSTQRLCPTHDRICRRFAVHTNLMSPAALGRKEQIVMYRFPRPRPQLWSNLNDIRKIEINDANAPPCLPCAAAQGSAAPW</sequence>
<reference evidence="1" key="1">
    <citation type="submission" date="2023-03" db="EMBL/GenBank/DDBJ databases">
        <title>Massive genome expansion in bonnet fungi (Mycena s.s.) driven by repeated elements and novel gene families across ecological guilds.</title>
        <authorList>
            <consortium name="Lawrence Berkeley National Laboratory"/>
            <person name="Harder C.B."/>
            <person name="Miyauchi S."/>
            <person name="Viragh M."/>
            <person name="Kuo A."/>
            <person name="Thoen E."/>
            <person name="Andreopoulos B."/>
            <person name="Lu D."/>
            <person name="Skrede I."/>
            <person name="Drula E."/>
            <person name="Henrissat B."/>
            <person name="Morin E."/>
            <person name="Kohler A."/>
            <person name="Barry K."/>
            <person name="LaButti K."/>
            <person name="Morin E."/>
            <person name="Salamov A."/>
            <person name="Lipzen A."/>
            <person name="Mereny Z."/>
            <person name="Hegedus B."/>
            <person name="Baldrian P."/>
            <person name="Stursova M."/>
            <person name="Weitz H."/>
            <person name="Taylor A."/>
            <person name="Grigoriev I.V."/>
            <person name="Nagy L.G."/>
            <person name="Martin F."/>
            <person name="Kauserud H."/>
        </authorList>
    </citation>
    <scope>NUCLEOTIDE SEQUENCE</scope>
    <source>
        <strain evidence="1">9144</strain>
    </source>
</reference>
<evidence type="ECO:0000313" key="1">
    <source>
        <dbReference type="EMBL" id="KAJ7193060.1"/>
    </source>
</evidence>
<organism evidence="1 2">
    <name type="scientific">Mycena pura</name>
    <dbReference type="NCBI Taxonomy" id="153505"/>
    <lineage>
        <taxon>Eukaryota</taxon>
        <taxon>Fungi</taxon>
        <taxon>Dikarya</taxon>
        <taxon>Basidiomycota</taxon>
        <taxon>Agaricomycotina</taxon>
        <taxon>Agaricomycetes</taxon>
        <taxon>Agaricomycetidae</taxon>
        <taxon>Agaricales</taxon>
        <taxon>Marasmiineae</taxon>
        <taxon>Mycenaceae</taxon>
        <taxon>Mycena</taxon>
    </lineage>
</organism>
<name>A0AAD6UUQ8_9AGAR</name>
<dbReference type="EMBL" id="JARJCW010000112">
    <property type="protein sequence ID" value="KAJ7193060.1"/>
    <property type="molecule type" value="Genomic_DNA"/>
</dbReference>
<protein>
    <submittedName>
        <fullName evidence="1">Uncharacterized protein</fullName>
    </submittedName>
</protein>
<keyword evidence="2" id="KW-1185">Reference proteome</keyword>
<evidence type="ECO:0000313" key="2">
    <source>
        <dbReference type="Proteomes" id="UP001219525"/>
    </source>
</evidence>
<comment type="caution">
    <text evidence="1">The sequence shown here is derived from an EMBL/GenBank/DDBJ whole genome shotgun (WGS) entry which is preliminary data.</text>
</comment>
<dbReference type="Proteomes" id="UP001219525">
    <property type="component" value="Unassembled WGS sequence"/>
</dbReference>
<accession>A0AAD6UUQ8</accession>